<reference evidence="1 2" key="1">
    <citation type="submission" date="2023-07" db="EMBL/GenBank/DDBJ databases">
        <title>Comparative genomics of wheat-associated soil bacteria to identify genetic determinants of phenazine resistance.</title>
        <authorList>
            <person name="Mouncey N."/>
        </authorList>
    </citation>
    <scope>NUCLEOTIDE SEQUENCE [LARGE SCALE GENOMIC DNA]</scope>
    <source>
        <strain evidence="1 2">V3I3</strain>
    </source>
</reference>
<protein>
    <submittedName>
        <fullName evidence="1">Uncharacterized protein</fullName>
    </submittedName>
</protein>
<sequence length="152" mass="15813">MAEGETGLEPTIEISAIDYPEIARIIASGGDVGRYLESAGVEPDVFADDVDRAMALCAGERTALGGSLAYVVEAVGEVNGAQGTAETIIVPLAAAASLLGSLAQVNNDGLRLAECLEQRRPEAAVRIREAFELLSLDDDRLLRAVDELSAGA</sequence>
<evidence type="ECO:0000313" key="1">
    <source>
        <dbReference type="EMBL" id="MDQ0893549.1"/>
    </source>
</evidence>
<name>A0ABU0R653_9MICO</name>
<evidence type="ECO:0000313" key="2">
    <source>
        <dbReference type="Proteomes" id="UP001239083"/>
    </source>
</evidence>
<proteinExistence type="predicted"/>
<dbReference type="EMBL" id="JAUSYY010000001">
    <property type="protein sequence ID" value="MDQ0893549.1"/>
    <property type="molecule type" value="Genomic_DNA"/>
</dbReference>
<keyword evidence="2" id="KW-1185">Reference proteome</keyword>
<comment type="caution">
    <text evidence="1">The sequence shown here is derived from an EMBL/GenBank/DDBJ whole genome shotgun (WGS) entry which is preliminary data.</text>
</comment>
<dbReference type="Proteomes" id="UP001239083">
    <property type="component" value="Unassembled WGS sequence"/>
</dbReference>
<gene>
    <name evidence="1" type="ORF">QFZ26_001104</name>
</gene>
<organism evidence="1 2">
    <name type="scientific">Agromyces ramosus</name>
    <dbReference type="NCBI Taxonomy" id="33879"/>
    <lineage>
        <taxon>Bacteria</taxon>
        <taxon>Bacillati</taxon>
        <taxon>Actinomycetota</taxon>
        <taxon>Actinomycetes</taxon>
        <taxon>Micrococcales</taxon>
        <taxon>Microbacteriaceae</taxon>
        <taxon>Agromyces</taxon>
    </lineage>
</organism>
<accession>A0ABU0R653</accession>
<dbReference type="RefSeq" id="WP_307040055.1">
    <property type="nucleotide sequence ID" value="NZ_JAUSYY010000001.1"/>
</dbReference>